<dbReference type="PANTHER" id="PTHR11933">
    <property type="entry name" value="TRNA 5-METHYLAMINOMETHYL-2-THIOURIDYLATE -METHYLTRANSFERASE"/>
    <property type="match status" value="1"/>
</dbReference>
<evidence type="ECO:0000256" key="9">
    <source>
        <dbReference type="HAMAP-Rule" id="MF_00144"/>
    </source>
</evidence>
<evidence type="ECO:0000256" key="7">
    <source>
        <dbReference type="ARBA" id="ARBA00023157"/>
    </source>
</evidence>
<dbReference type="GO" id="GO:0103016">
    <property type="term" value="F:tRNA-uridine 2-sulfurtransferase activity"/>
    <property type="evidence" value="ECO:0007669"/>
    <property type="project" value="UniProtKB-EC"/>
</dbReference>
<comment type="similarity">
    <text evidence="9">Belongs to the MnmA/TRMU family.</text>
</comment>
<feature type="binding site" evidence="9">
    <location>
        <begin position="7"/>
        <end position="14"/>
    </location>
    <ligand>
        <name>ATP</name>
        <dbReference type="ChEBI" id="CHEBI:30616"/>
    </ligand>
</feature>
<keyword evidence="5 9" id="KW-0067">ATP-binding</keyword>
<feature type="site" description="Interaction with tRNA" evidence="9">
    <location>
        <position position="125"/>
    </location>
</feature>
<dbReference type="Pfam" id="PF20259">
    <property type="entry name" value="tRNA_Me_trans_M"/>
    <property type="match status" value="1"/>
</dbReference>
<name>A0ABU2YG43_9FLAO</name>
<evidence type="ECO:0000256" key="4">
    <source>
        <dbReference type="ARBA" id="ARBA00022741"/>
    </source>
</evidence>
<evidence type="ECO:0000256" key="2">
    <source>
        <dbReference type="ARBA" id="ARBA00022679"/>
    </source>
</evidence>
<dbReference type="HAMAP" id="MF_00144">
    <property type="entry name" value="tRNA_thiouridyl_MnmA"/>
    <property type="match status" value="1"/>
</dbReference>
<dbReference type="EMBL" id="JAVRIA010000001">
    <property type="protein sequence ID" value="MDT0557131.1"/>
    <property type="molecule type" value="Genomic_DNA"/>
</dbReference>
<accession>A0ABU2YG43</accession>
<keyword evidence="9" id="KW-0963">Cytoplasm</keyword>
<keyword evidence="3 9" id="KW-0819">tRNA processing</keyword>
<dbReference type="InterPro" id="IPR046884">
    <property type="entry name" value="MnmA-like_central"/>
</dbReference>
<feature type="binding site" evidence="9">
    <location>
        <position position="33"/>
    </location>
    <ligand>
        <name>ATP</name>
        <dbReference type="ChEBI" id="CHEBI:30616"/>
    </ligand>
</feature>
<feature type="active site" description="Cysteine persulfide intermediate" evidence="9">
    <location>
        <position position="206"/>
    </location>
</feature>
<feature type="binding site" evidence="9">
    <location>
        <position position="124"/>
    </location>
    <ligand>
        <name>ATP</name>
        <dbReference type="ChEBI" id="CHEBI:30616"/>
    </ligand>
</feature>
<organism evidence="12 13">
    <name type="scientific">Microcosmobacter mediterraneus</name>
    <dbReference type="NCBI Taxonomy" id="3075607"/>
    <lineage>
        <taxon>Bacteria</taxon>
        <taxon>Pseudomonadati</taxon>
        <taxon>Bacteroidota</taxon>
        <taxon>Flavobacteriia</taxon>
        <taxon>Flavobacteriales</taxon>
        <taxon>Flavobacteriaceae</taxon>
        <taxon>Microcosmobacter</taxon>
    </lineage>
</organism>
<evidence type="ECO:0000313" key="12">
    <source>
        <dbReference type="EMBL" id="MDT0557131.1"/>
    </source>
</evidence>
<feature type="domain" description="tRNA-specific 2-thiouridylase MnmA-like central" evidence="11">
    <location>
        <begin position="263"/>
        <end position="310"/>
    </location>
</feature>
<reference evidence="12 13" key="1">
    <citation type="submission" date="2023-09" db="EMBL/GenBank/DDBJ databases">
        <authorList>
            <person name="Rey-Velasco X."/>
        </authorList>
    </citation>
    <scope>NUCLEOTIDE SEQUENCE [LARGE SCALE GENOMIC DNA]</scope>
    <source>
        <strain evidence="12 13">W332</strain>
    </source>
</reference>
<evidence type="ECO:0000256" key="3">
    <source>
        <dbReference type="ARBA" id="ARBA00022694"/>
    </source>
</evidence>
<evidence type="ECO:0000313" key="13">
    <source>
        <dbReference type="Proteomes" id="UP001259492"/>
    </source>
</evidence>
<evidence type="ECO:0000259" key="11">
    <source>
        <dbReference type="Pfam" id="PF20259"/>
    </source>
</evidence>
<sequence length="401" mass="45559">MKRVIVGLSGGVDSSVAAYLLKEQGYEVIGLFMKNWHDDSVTISDECPWLDDSNDAMLVAEKLNIPFQTVDLSEQYKERIVDYMFNEYERGRTPNPDVLCNREIKFDVFMKIALDLGADYVATGHYCRKRISTLHIEQEGTSKEIYSLLSGVDTNKDQSYFLCQLSQHQLAKALFPIGELTKPEVRAIASKLDLITAEKKDSQGLCFIGKVRLPEFLQQKLKPKQGDIVEVSDSSELYQREISEFQNKTEELIYLSRKLDYKKEHGYVVGQHQGAHYFTKGQRKGLAVGGTPEPLFVIDTNVNDNIIYTGQGKNHPGLLKRALFIKDDELHWIREDLELNTDETMATKVRIRYRQPLQDATLHKVEGGLFIEFNKVQSAITEGQFAAWYLGDELVGSGVIS</sequence>
<comment type="caution">
    <text evidence="12">The sequence shown here is derived from an EMBL/GenBank/DDBJ whole genome shotgun (WGS) entry which is preliminary data.</text>
</comment>
<keyword evidence="6 9" id="KW-0694">RNA-binding</keyword>
<dbReference type="Pfam" id="PF20258">
    <property type="entry name" value="tRNA_Me_trans_C"/>
    <property type="match status" value="1"/>
</dbReference>
<comment type="function">
    <text evidence="9">Catalyzes the 2-thiolation of uridine at the wobble position (U34) of tRNA, leading to the formation of s(2)U34.</text>
</comment>
<dbReference type="Pfam" id="PF03054">
    <property type="entry name" value="tRNA_Me_trans"/>
    <property type="match status" value="1"/>
</dbReference>
<dbReference type="InterPro" id="IPR014729">
    <property type="entry name" value="Rossmann-like_a/b/a_fold"/>
</dbReference>
<dbReference type="EC" id="2.8.1.13" evidence="9"/>
<gene>
    <name evidence="9 12" type="primary">mnmA</name>
    <name evidence="12" type="ORF">RM697_00640</name>
</gene>
<evidence type="ECO:0000256" key="1">
    <source>
        <dbReference type="ARBA" id="ARBA00022555"/>
    </source>
</evidence>
<dbReference type="SUPFAM" id="SSF52402">
    <property type="entry name" value="Adenine nucleotide alpha hydrolases-like"/>
    <property type="match status" value="1"/>
</dbReference>
<dbReference type="NCBIfam" id="NF001138">
    <property type="entry name" value="PRK00143.1"/>
    <property type="match status" value="1"/>
</dbReference>
<dbReference type="NCBIfam" id="TIGR00420">
    <property type="entry name" value="trmU"/>
    <property type="match status" value="1"/>
</dbReference>
<dbReference type="PANTHER" id="PTHR11933:SF5">
    <property type="entry name" value="MITOCHONDRIAL TRNA-SPECIFIC 2-THIOURIDYLASE 1"/>
    <property type="match status" value="1"/>
</dbReference>
<proteinExistence type="inferred from homology"/>
<protein>
    <recommendedName>
        <fullName evidence="9">tRNA-specific 2-thiouridylase MnmA</fullName>
        <ecNumber evidence="9">2.8.1.13</ecNumber>
    </recommendedName>
</protein>
<dbReference type="InterPro" id="IPR046885">
    <property type="entry name" value="MnmA-like_C"/>
</dbReference>
<evidence type="ECO:0000256" key="8">
    <source>
        <dbReference type="ARBA" id="ARBA00051542"/>
    </source>
</evidence>
<keyword evidence="4 9" id="KW-0547">Nucleotide-binding</keyword>
<feature type="region of interest" description="Interaction with tRNA" evidence="9">
    <location>
        <begin position="352"/>
        <end position="353"/>
    </location>
</feature>
<dbReference type="Gene3D" id="2.30.30.280">
    <property type="entry name" value="Adenine nucleotide alpha hydrolases-like domains"/>
    <property type="match status" value="1"/>
</dbReference>
<dbReference type="InterPro" id="IPR023382">
    <property type="entry name" value="MnmA-like_central_sf"/>
</dbReference>
<feature type="region of interest" description="Interaction with tRNA" evidence="9">
    <location>
        <begin position="156"/>
        <end position="158"/>
    </location>
</feature>
<comment type="subcellular location">
    <subcellularLocation>
        <location evidence="9">Cytoplasm</location>
    </subcellularLocation>
</comment>
<feature type="domain" description="tRNA-specific 2-thiouridylase MnmA-like C-terminal" evidence="10">
    <location>
        <begin position="328"/>
        <end position="400"/>
    </location>
</feature>
<evidence type="ECO:0000259" key="10">
    <source>
        <dbReference type="Pfam" id="PF20258"/>
    </source>
</evidence>
<keyword evidence="7" id="KW-1015">Disulfide bond</keyword>
<keyword evidence="2 9" id="KW-0808">Transferase</keyword>
<evidence type="ECO:0000256" key="5">
    <source>
        <dbReference type="ARBA" id="ARBA00022840"/>
    </source>
</evidence>
<dbReference type="Proteomes" id="UP001259492">
    <property type="component" value="Unassembled WGS sequence"/>
</dbReference>
<dbReference type="Gene3D" id="3.40.50.620">
    <property type="entry name" value="HUPs"/>
    <property type="match status" value="1"/>
</dbReference>
<dbReference type="Gene3D" id="2.40.30.10">
    <property type="entry name" value="Translation factors"/>
    <property type="match status" value="1"/>
</dbReference>
<dbReference type="InterPro" id="IPR004506">
    <property type="entry name" value="MnmA-like"/>
</dbReference>
<feature type="active site" description="Nucleophile" evidence="9">
    <location>
        <position position="100"/>
    </location>
</feature>
<keyword evidence="1 9" id="KW-0820">tRNA-binding</keyword>
<evidence type="ECO:0000256" key="6">
    <source>
        <dbReference type="ARBA" id="ARBA00022884"/>
    </source>
</evidence>
<dbReference type="RefSeq" id="WP_311425904.1">
    <property type="nucleotide sequence ID" value="NZ_JAVRIA010000001.1"/>
</dbReference>
<feature type="site" description="Interaction with tRNA" evidence="9">
    <location>
        <position position="384"/>
    </location>
</feature>
<comment type="catalytic activity">
    <reaction evidence="8 9">
        <text>S-sulfanyl-L-cysteinyl-[protein] + uridine(34) in tRNA + AH2 + ATP = 2-thiouridine(34) in tRNA + L-cysteinyl-[protein] + A + AMP + diphosphate + H(+)</text>
        <dbReference type="Rhea" id="RHEA:47032"/>
        <dbReference type="Rhea" id="RHEA-COMP:10131"/>
        <dbReference type="Rhea" id="RHEA-COMP:11726"/>
        <dbReference type="Rhea" id="RHEA-COMP:11727"/>
        <dbReference type="Rhea" id="RHEA-COMP:11728"/>
        <dbReference type="ChEBI" id="CHEBI:13193"/>
        <dbReference type="ChEBI" id="CHEBI:15378"/>
        <dbReference type="ChEBI" id="CHEBI:17499"/>
        <dbReference type="ChEBI" id="CHEBI:29950"/>
        <dbReference type="ChEBI" id="CHEBI:30616"/>
        <dbReference type="ChEBI" id="CHEBI:33019"/>
        <dbReference type="ChEBI" id="CHEBI:61963"/>
        <dbReference type="ChEBI" id="CHEBI:65315"/>
        <dbReference type="ChEBI" id="CHEBI:87170"/>
        <dbReference type="ChEBI" id="CHEBI:456215"/>
        <dbReference type="EC" id="2.8.1.13"/>
    </reaction>
</comment>
<keyword evidence="13" id="KW-1185">Reference proteome</keyword>
<dbReference type="CDD" id="cd01998">
    <property type="entry name" value="MnmA_TRMU-like"/>
    <property type="match status" value="1"/>
</dbReference>
<comment type="caution">
    <text evidence="9">Lacks conserved residue(s) required for the propagation of feature annotation.</text>
</comment>
<feature type="region of interest" description="Interaction with target base in tRNA" evidence="9">
    <location>
        <begin position="95"/>
        <end position="97"/>
    </location>
</feature>